<dbReference type="GO" id="GO:0031122">
    <property type="term" value="P:cytoplasmic microtubule organization"/>
    <property type="evidence" value="ECO:0007669"/>
    <property type="project" value="TreeGrafter"/>
</dbReference>
<evidence type="ECO:0000256" key="5">
    <source>
        <dbReference type="ARBA" id="ARBA00023212"/>
    </source>
</evidence>
<accession>A0A1E3PG62</accession>
<dbReference type="Gene3D" id="1.20.120.1900">
    <property type="entry name" value="Gamma-tubulin complex, C-terminal domain"/>
    <property type="match status" value="1"/>
</dbReference>
<dbReference type="STRING" id="857566.A0A1E3PG62"/>
<dbReference type="GO" id="GO:0000278">
    <property type="term" value="P:mitotic cell cycle"/>
    <property type="evidence" value="ECO:0007669"/>
    <property type="project" value="TreeGrafter"/>
</dbReference>
<evidence type="ECO:0000313" key="9">
    <source>
        <dbReference type="Proteomes" id="UP000095009"/>
    </source>
</evidence>
<keyword evidence="9" id="KW-1185">Reference proteome</keyword>
<evidence type="ECO:0000256" key="3">
    <source>
        <dbReference type="ARBA" id="ARBA00022490"/>
    </source>
</evidence>
<sequence>MIEREYQDVVQRLNYVFVNSLGLHLHLCGLKDYLLLNKGDFVQVLLENVAPVLIRPANLLYRHDLTSKLETAVRSSNAYHDSAEVLKCVDARMLELGHGDIGWDVFTLDYRLEGALKNVILDPESRTEYLRVFNFLWRVRRVSYILGQSWRELRPTSHINNDNTSDIRISARSSCTSMTHFISELHYYITYEVISTSWIQMEKELSSHLSTVDDIKAVHKRYLERIKQKGLLGGGGKLMSELHGILKDIVVFGEVTNSIEEVELANDEQRTARVTETIYRVKRGFERRVERLVMELGKFEDEELRFLGIRFDFNGYYTRAKEARDQRDRADRLRSEEARNERKRKEGAV</sequence>
<comment type="similarity">
    <text evidence="2">Belongs to the TUBGCP family.</text>
</comment>
<dbReference type="GO" id="GO:0000930">
    <property type="term" value="C:gamma-tubulin complex"/>
    <property type="evidence" value="ECO:0007669"/>
    <property type="project" value="TreeGrafter"/>
</dbReference>
<protein>
    <recommendedName>
        <fullName evidence="7">Gamma tubulin complex component C-terminal domain-containing protein</fullName>
    </recommendedName>
</protein>
<dbReference type="GO" id="GO:0005874">
    <property type="term" value="C:microtubule"/>
    <property type="evidence" value="ECO:0007669"/>
    <property type="project" value="UniProtKB-KW"/>
</dbReference>
<feature type="region of interest" description="Disordered" evidence="6">
    <location>
        <begin position="322"/>
        <end position="349"/>
    </location>
</feature>
<comment type="subcellular location">
    <subcellularLocation>
        <location evidence="1">Cytoplasm</location>
        <location evidence="1">Cytoskeleton</location>
    </subcellularLocation>
</comment>
<dbReference type="Pfam" id="PF04130">
    <property type="entry name" value="GCP_C_terminal"/>
    <property type="match status" value="1"/>
</dbReference>
<dbReference type="GO" id="GO:0051011">
    <property type="term" value="F:microtubule minus-end binding"/>
    <property type="evidence" value="ECO:0007669"/>
    <property type="project" value="TreeGrafter"/>
</dbReference>
<dbReference type="EMBL" id="KV454412">
    <property type="protein sequence ID" value="ODQ64391.1"/>
    <property type="molecule type" value="Genomic_DNA"/>
</dbReference>
<evidence type="ECO:0000313" key="8">
    <source>
        <dbReference type="EMBL" id="ODQ64391.1"/>
    </source>
</evidence>
<evidence type="ECO:0000256" key="6">
    <source>
        <dbReference type="SAM" id="MobiDB-lite"/>
    </source>
</evidence>
<dbReference type="AlphaFoldDB" id="A0A1E3PG62"/>
<dbReference type="GO" id="GO:0051225">
    <property type="term" value="P:spindle assembly"/>
    <property type="evidence" value="ECO:0007669"/>
    <property type="project" value="TreeGrafter"/>
</dbReference>
<evidence type="ECO:0000256" key="4">
    <source>
        <dbReference type="ARBA" id="ARBA00022701"/>
    </source>
</evidence>
<evidence type="ECO:0000259" key="7">
    <source>
        <dbReference type="Pfam" id="PF04130"/>
    </source>
</evidence>
<proteinExistence type="inferred from homology"/>
<organism evidence="8 9">
    <name type="scientific">Nadsonia fulvescens var. elongata DSM 6958</name>
    <dbReference type="NCBI Taxonomy" id="857566"/>
    <lineage>
        <taxon>Eukaryota</taxon>
        <taxon>Fungi</taxon>
        <taxon>Dikarya</taxon>
        <taxon>Ascomycota</taxon>
        <taxon>Saccharomycotina</taxon>
        <taxon>Dipodascomycetes</taxon>
        <taxon>Dipodascales</taxon>
        <taxon>Dipodascales incertae sedis</taxon>
        <taxon>Nadsonia</taxon>
    </lineage>
</organism>
<keyword evidence="5" id="KW-0206">Cytoskeleton</keyword>
<keyword evidence="3" id="KW-0963">Cytoplasm</keyword>
<dbReference type="PANTHER" id="PTHR19302:SF14">
    <property type="entry name" value="GAMMA-TUBULIN COMPLEX COMPONENT 3"/>
    <property type="match status" value="1"/>
</dbReference>
<dbReference type="PANTHER" id="PTHR19302">
    <property type="entry name" value="GAMMA TUBULIN COMPLEX PROTEIN"/>
    <property type="match status" value="1"/>
</dbReference>
<name>A0A1E3PG62_9ASCO</name>
<reference evidence="8 9" key="1">
    <citation type="journal article" date="2016" name="Proc. Natl. Acad. Sci. U.S.A.">
        <title>Comparative genomics of biotechnologically important yeasts.</title>
        <authorList>
            <person name="Riley R."/>
            <person name="Haridas S."/>
            <person name="Wolfe K.H."/>
            <person name="Lopes M.R."/>
            <person name="Hittinger C.T."/>
            <person name="Goeker M."/>
            <person name="Salamov A.A."/>
            <person name="Wisecaver J.H."/>
            <person name="Long T.M."/>
            <person name="Calvey C.H."/>
            <person name="Aerts A.L."/>
            <person name="Barry K.W."/>
            <person name="Choi C."/>
            <person name="Clum A."/>
            <person name="Coughlan A.Y."/>
            <person name="Deshpande S."/>
            <person name="Douglass A.P."/>
            <person name="Hanson S.J."/>
            <person name="Klenk H.-P."/>
            <person name="LaButti K.M."/>
            <person name="Lapidus A."/>
            <person name="Lindquist E.A."/>
            <person name="Lipzen A.M."/>
            <person name="Meier-Kolthoff J.P."/>
            <person name="Ohm R.A."/>
            <person name="Otillar R.P."/>
            <person name="Pangilinan J.L."/>
            <person name="Peng Y."/>
            <person name="Rokas A."/>
            <person name="Rosa C.A."/>
            <person name="Scheuner C."/>
            <person name="Sibirny A.A."/>
            <person name="Slot J.C."/>
            <person name="Stielow J.B."/>
            <person name="Sun H."/>
            <person name="Kurtzman C.P."/>
            <person name="Blackwell M."/>
            <person name="Grigoriev I.V."/>
            <person name="Jeffries T.W."/>
        </authorList>
    </citation>
    <scope>NUCLEOTIDE SEQUENCE [LARGE SCALE GENOMIC DNA]</scope>
    <source>
        <strain evidence="8 9">DSM 6958</strain>
    </source>
</reference>
<gene>
    <name evidence="8" type="ORF">NADFUDRAFT_83878</name>
</gene>
<evidence type="ECO:0000256" key="2">
    <source>
        <dbReference type="ARBA" id="ARBA00010337"/>
    </source>
</evidence>
<dbReference type="GO" id="GO:0000922">
    <property type="term" value="C:spindle pole"/>
    <property type="evidence" value="ECO:0007669"/>
    <property type="project" value="InterPro"/>
</dbReference>
<dbReference type="InterPro" id="IPR007259">
    <property type="entry name" value="GCP"/>
</dbReference>
<evidence type="ECO:0000256" key="1">
    <source>
        <dbReference type="ARBA" id="ARBA00004245"/>
    </source>
</evidence>
<dbReference type="GO" id="GO:0043015">
    <property type="term" value="F:gamma-tubulin binding"/>
    <property type="evidence" value="ECO:0007669"/>
    <property type="project" value="InterPro"/>
</dbReference>
<dbReference type="OrthoDB" id="5860513at2759"/>
<dbReference type="Proteomes" id="UP000095009">
    <property type="component" value="Unassembled WGS sequence"/>
</dbReference>
<feature type="domain" description="Gamma tubulin complex component C-terminal" evidence="7">
    <location>
        <begin position="23"/>
        <end position="317"/>
    </location>
</feature>
<dbReference type="GO" id="GO:0051321">
    <property type="term" value="P:meiotic cell cycle"/>
    <property type="evidence" value="ECO:0007669"/>
    <property type="project" value="TreeGrafter"/>
</dbReference>
<dbReference type="GO" id="GO:0007020">
    <property type="term" value="P:microtubule nucleation"/>
    <property type="evidence" value="ECO:0007669"/>
    <property type="project" value="InterPro"/>
</dbReference>
<dbReference type="GO" id="GO:0044732">
    <property type="term" value="C:mitotic spindle pole body"/>
    <property type="evidence" value="ECO:0007669"/>
    <property type="project" value="TreeGrafter"/>
</dbReference>
<keyword evidence="4" id="KW-0493">Microtubule</keyword>
<dbReference type="InterPro" id="IPR040457">
    <property type="entry name" value="GCP_C"/>
</dbReference>
<dbReference type="InterPro" id="IPR042241">
    <property type="entry name" value="GCP_C_sf"/>
</dbReference>